<dbReference type="OMA" id="SEECTIQ"/>
<dbReference type="KEGG" id="tca:659076"/>
<dbReference type="PhylomeDB" id="D6WE50"/>
<feature type="signal peptide" evidence="2">
    <location>
        <begin position="1"/>
        <end position="19"/>
    </location>
</feature>
<dbReference type="HOGENOM" id="CLU_347940_0_0_1"/>
<feature type="compositionally biased region" description="Low complexity" evidence="1">
    <location>
        <begin position="661"/>
        <end position="672"/>
    </location>
</feature>
<feature type="compositionally biased region" description="Low complexity" evidence="1">
    <location>
        <begin position="700"/>
        <end position="710"/>
    </location>
</feature>
<dbReference type="EMBL" id="KQ971318">
    <property type="protein sequence ID" value="EFA00384.1"/>
    <property type="molecule type" value="Genomic_DNA"/>
</dbReference>
<proteinExistence type="predicted"/>
<sequence length="811" mass="83010">MKRQATGLVLCALLLSTFGHELLNRHHLAQSARHSPLLSRLHSRHNKAKSEECTIQCVSTESNSTTSQLEVLVNATVNLVAIVNVTAELAIVVDVNSSLVAIFNASSSSVIIVNIESSSGVVISGGNLTWSQSVKFEAFFESLTSLKILYEQGKKNGQSFTSSNITAEISLQISVALSVLSSGSYSVEGKEALTLLVTISRSLSASLKLLLVFVESTTITITSNLKIVVGVLEGLSVFFNQLKGGVSVLVKNHVKLDLEVILQSRTSVDIFLYVLIQLNSSGVKLTEVLEGVITSSESFFLLLASLGGNSTEGFNGFITVVSEIVALVHGHSTIQAVVVALIEFYGSSSRDHNLSEEWKTSIEVLIKVISQLKLTRTFKVVLKVLNEIREEKWVENNVNLSAIIKVLIEVNDSSVPLDQIIRILVLIVRVVAIEISVSILLLELIRLLTTRSGGAIIVILVPTIKIEYNSSTTILVQILRGINIRDLLSGNFLQILRHLPVIGDIYVSISRSLKVYASLDIQVVLTRSGSRKILIQIREIFIATIKESVTGAVSSSGSGQGGGSASSNGTGHSEGSGYGYGGGSSESGNETSQAHGSGGGNGVASSEGNGTATGQGYGSGEGSSESGSGTSQANGSGGGNGVASSEGNGTATGQGYGSGEGSVNSENGSSQAQGGGAGAGTASSEGNSSASGSGYGSGSGSVVQHHVTSGSSGGSAEGGESNGNGGSSGGVNGGISGGGSGNIGASGGGSGGGNGGFGGSASGGISGGIQVGSRGSGPAVIHNKEHHGKAHDKQLKNKEKHKGHGKEHKKA</sequence>
<dbReference type="OrthoDB" id="6742844at2759"/>
<feature type="compositionally biased region" description="Gly residues" evidence="1">
    <location>
        <begin position="611"/>
        <end position="621"/>
    </location>
</feature>
<feature type="compositionally biased region" description="Basic residues" evidence="1">
    <location>
        <begin position="798"/>
        <end position="811"/>
    </location>
</feature>
<gene>
    <name evidence="3" type="primary">AUGUSTUS-3.0.2_03230</name>
    <name evidence="3" type="ORF">TcasGA2_TC003230</name>
</gene>
<evidence type="ECO:0000256" key="2">
    <source>
        <dbReference type="SAM" id="SignalP"/>
    </source>
</evidence>
<name>D6WE50_TRICA</name>
<reference evidence="3 4" key="1">
    <citation type="journal article" date="2008" name="Nature">
        <title>The genome of the model beetle and pest Tribolium castaneum.</title>
        <authorList>
            <consortium name="Tribolium Genome Sequencing Consortium"/>
            <person name="Richards S."/>
            <person name="Gibbs R.A."/>
            <person name="Weinstock G.M."/>
            <person name="Brown S.J."/>
            <person name="Denell R."/>
            <person name="Beeman R.W."/>
            <person name="Gibbs R."/>
            <person name="Beeman R.W."/>
            <person name="Brown S.J."/>
            <person name="Bucher G."/>
            <person name="Friedrich M."/>
            <person name="Grimmelikhuijzen C.J."/>
            <person name="Klingler M."/>
            <person name="Lorenzen M."/>
            <person name="Richards S."/>
            <person name="Roth S."/>
            <person name="Schroder R."/>
            <person name="Tautz D."/>
            <person name="Zdobnov E.M."/>
            <person name="Muzny D."/>
            <person name="Gibbs R.A."/>
            <person name="Weinstock G.M."/>
            <person name="Attaway T."/>
            <person name="Bell S."/>
            <person name="Buhay C.J."/>
            <person name="Chandrabose M.N."/>
            <person name="Chavez D."/>
            <person name="Clerk-Blankenburg K.P."/>
            <person name="Cree A."/>
            <person name="Dao M."/>
            <person name="Davis C."/>
            <person name="Chacko J."/>
            <person name="Dinh H."/>
            <person name="Dugan-Rocha S."/>
            <person name="Fowler G."/>
            <person name="Garner T.T."/>
            <person name="Garnes J."/>
            <person name="Gnirke A."/>
            <person name="Hawes A."/>
            <person name="Hernandez J."/>
            <person name="Hines S."/>
            <person name="Holder M."/>
            <person name="Hume J."/>
            <person name="Jhangiani S.N."/>
            <person name="Joshi V."/>
            <person name="Khan Z.M."/>
            <person name="Jackson L."/>
            <person name="Kovar C."/>
            <person name="Kowis A."/>
            <person name="Lee S."/>
            <person name="Lewis L.R."/>
            <person name="Margolis J."/>
            <person name="Morgan M."/>
            <person name="Nazareth L.V."/>
            <person name="Nguyen N."/>
            <person name="Okwuonu G."/>
            <person name="Parker D."/>
            <person name="Richards S."/>
            <person name="Ruiz S.J."/>
            <person name="Santibanez J."/>
            <person name="Savard J."/>
            <person name="Scherer S.E."/>
            <person name="Schneider B."/>
            <person name="Sodergren E."/>
            <person name="Tautz D."/>
            <person name="Vattahil S."/>
            <person name="Villasana D."/>
            <person name="White C.S."/>
            <person name="Wright R."/>
            <person name="Park Y."/>
            <person name="Beeman R.W."/>
            <person name="Lord J."/>
            <person name="Oppert B."/>
            <person name="Lorenzen M."/>
            <person name="Brown S."/>
            <person name="Wang L."/>
            <person name="Savard J."/>
            <person name="Tautz D."/>
            <person name="Richards S."/>
            <person name="Weinstock G."/>
            <person name="Gibbs R.A."/>
            <person name="Liu Y."/>
            <person name="Worley K."/>
            <person name="Weinstock G."/>
            <person name="Elsik C.G."/>
            <person name="Reese J.T."/>
            <person name="Elhaik E."/>
            <person name="Landan G."/>
            <person name="Graur D."/>
            <person name="Arensburger P."/>
            <person name="Atkinson P."/>
            <person name="Beeman R.W."/>
            <person name="Beidler J."/>
            <person name="Brown S.J."/>
            <person name="Demuth J.P."/>
            <person name="Drury D.W."/>
            <person name="Du Y.Z."/>
            <person name="Fujiwara H."/>
            <person name="Lorenzen M."/>
            <person name="Maselli V."/>
            <person name="Osanai M."/>
            <person name="Park Y."/>
            <person name="Robertson H.M."/>
            <person name="Tu Z."/>
            <person name="Wang J.J."/>
            <person name="Wang S."/>
            <person name="Richards S."/>
            <person name="Song H."/>
            <person name="Zhang L."/>
            <person name="Sodergren E."/>
            <person name="Werner D."/>
            <person name="Stanke M."/>
            <person name="Morgenstern B."/>
            <person name="Solovyev V."/>
            <person name="Kosarev P."/>
            <person name="Brown G."/>
            <person name="Chen H.C."/>
            <person name="Ermolaeva O."/>
            <person name="Hlavina W."/>
            <person name="Kapustin Y."/>
            <person name="Kiryutin B."/>
            <person name="Kitts P."/>
            <person name="Maglott D."/>
            <person name="Pruitt K."/>
            <person name="Sapojnikov V."/>
            <person name="Souvorov A."/>
            <person name="Mackey A.J."/>
            <person name="Waterhouse R.M."/>
            <person name="Wyder S."/>
            <person name="Zdobnov E.M."/>
            <person name="Zdobnov E.M."/>
            <person name="Wyder S."/>
            <person name="Kriventseva E.V."/>
            <person name="Kadowaki T."/>
            <person name="Bork P."/>
            <person name="Aranda M."/>
            <person name="Bao R."/>
            <person name="Beermann A."/>
            <person name="Berns N."/>
            <person name="Bolognesi R."/>
            <person name="Bonneton F."/>
            <person name="Bopp D."/>
            <person name="Brown S.J."/>
            <person name="Bucher G."/>
            <person name="Butts T."/>
            <person name="Chaumot A."/>
            <person name="Denell R.E."/>
            <person name="Ferrier D.E."/>
            <person name="Friedrich M."/>
            <person name="Gordon C.M."/>
            <person name="Jindra M."/>
            <person name="Klingler M."/>
            <person name="Lan Q."/>
            <person name="Lattorff H.M."/>
            <person name="Laudet V."/>
            <person name="von Levetsow C."/>
            <person name="Liu Z."/>
            <person name="Lutz R."/>
            <person name="Lynch J.A."/>
            <person name="da Fonseca R.N."/>
            <person name="Posnien N."/>
            <person name="Reuter R."/>
            <person name="Roth S."/>
            <person name="Savard J."/>
            <person name="Schinko J.B."/>
            <person name="Schmitt C."/>
            <person name="Schoppmeier M."/>
            <person name="Schroder R."/>
            <person name="Shippy T.D."/>
            <person name="Simonnet F."/>
            <person name="Marques-Souza H."/>
            <person name="Tautz D."/>
            <person name="Tomoyasu Y."/>
            <person name="Trauner J."/>
            <person name="Van der Zee M."/>
            <person name="Vervoort M."/>
            <person name="Wittkopp N."/>
            <person name="Wimmer E.A."/>
            <person name="Yang X."/>
            <person name="Jones A.K."/>
            <person name="Sattelle D.B."/>
            <person name="Ebert P.R."/>
            <person name="Nelson D."/>
            <person name="Scott J.G."/>
            <person name="Beeman R.W."/>
            <person name="Muthukrishnan S."/>
            <person name="Kramer K.J."/>
            <person name="Arakane Y."/>
            <person name="Beeman R.W."/>
            <person name="Zhu Q."/>
            <person name="Hogenkamp D."/>
            <person name="Dixit R."/>
            <person name="Oppert B."/>
            <person name="Jiang H."/>
            <person name="Zou Z."/>
            <person name="Marshall J."/>
            <person name="Elpidina E."/>
            <person name="Vinokurov K."/>
            <person name="Oppert C."/>
            <person name="Zou Z."/>
            <person name="Evans J."/>
            <person name="Lu Z."/>
            <person name="Zhao P."/>
            <person name="Sumathipala N."/>
            <person name="Altincicek B."/>
            <person name="Vilcinskas A."/>
            <person name="Williams M."/>
            <person name="Hultmark D."/>
            <person name="Hetru C."/>
            <person name="Jiang H."/>
            <person name="Grimmelikhuijzen C.J."/>
            <person name="Hauser F."/>
            <person name="Cazzamali G."/>
            <person name="Williamson M."/>
            <person name="Park Y."/>
            <person name="Li B."/>
            <person name="Tanaka Y."/>
            <person name="Predel R."/>
            <person name="Neupert S."/>
            <person name="Schachtner J."/>
            <person name="Verleyen P."/>
            <person name="Raible F."/>
            <person name="Bork P."/>
            <person name="Friedrich M."/>
            <person name="Walden K.K."/>
            <person name="Robertson H.M."/>
            <person name="Angeli S."/>
            <person name="Foret S."/>
            <person name="Bucher G."/>
            <person name="Schuetz S."/>
            <person name="Maleszka R."/>
            <person name="Wimmer E.A."/>
            <person name="Beeman R.W."/>
            <person name="Lorenzen M."/>
            <person name="Tomoyasu Y."/>
            <person name="Miller S.C."/>
            <person name="Grossmann D."/>
            <person name="Bucher G."/>
        </authorList>
    </citation>
    <scope>NUCLEOTIDE SEQUENCE [LARGE SCALE GENOMIC DNA]</scope>
    <source>
        <strain evidence="3 4">Georgia GA2</strain>
    </source>
</reference>
<evidence type="ECO:0000313" key="3">
    <source>
        <dbReference type="EMBL" id="EFA00384.1"/>
    </source>
</evidence>
<evidence type="ECO:0000313" key="4">
    <source>
        <dbReference type="Proteomes" id="UP000007266"/>
    </source>
</evidence>
<organism evidence="3 4">
    <name type="scientific">Tribolium castaneum</name>
    <name type="common">Red flour beetle</name>
    <dbReference type="NCBI Taxonomy" id="7070"/>
    <lineage>
        <taxon>Eukaryota</taxon>
        <taxon>Metazoa</taxon>
        <taxon>Ecdysozoa</taxon>
        <taxon>Arthropoda</taxon>
        <taxon>Hexapoda</taxon>
        <taxon>Insecta</taxon>
        <taxon>Pterygota</taxon>
        <taxon>Neoptera</taxon>
        <taxon>Endopterygota</taxon>
        <taxon>Coleoptera</taxon>
        <taxon>Polyphaga</taxon>
        <taxon>Cucujiformia</taxon>
        <taxon>Tenebrionidae</taxon>
        <taxon>Tenebrionidae incertae sedis</taxon>
        <taxon>Tribolium</taxon>
    </lineage>
</organism>
<protein>
    <submittedName>
        <fullName evidence="3">Uncharacterized protein</fullName>
    </submittedName>
</protein>
<feature type="compositionally biased region" description="Low complexity" evidence="1">
    <location>
        <begin position="680"/>
        <end position="692"/>
    </location>
</feature>
<keyword evidence="2" id="KW-0732">Signal</keyword>
<accession>D6WE50</accession>
<dbReference type="Proteomes" id="UP000007266">
    <property type="component" value="Linkage group 3"/>
</dbReference>
<reference evidence="3 4" key="2">
    <citation type="journal article" date="2010" name="Nucleic Acids Res.">
        <title>BeetleBase in 2010: revisions to provide comprehensive genomic information for Tribolium castaneum.</title>
        <authorList>
            <person name="Kim H.S."/>
            <person name="Murphy T."/>
            <person name="Xia J."/>
            <person name="Caragea D."/>
            <person name="Park Y."/>
            <person name="Beeman R.W."/>
            <person name="Lorenzen M.D."/>
            <person name="Butcher S."/>
            <person name="Manak J.R."/>
            <person name="Brown S.J."/>
        </authorList>
    </citation>
    <scope>GENOME REANNOTATION</scope>
    <source>
        <strain evidence="3 4">Georgia GA2</strain>
    </source>
</reference>
<feature type="compositionally biased region" description="Low complexity" evidence="1">
    <location>
        <begin position="622"/>
        <end position="634"/>
    </location>
</feature>
<feature type="compositionally biased region" description="Gly residues" evidence="1">
    <location>
        <begin position="650"/>
        <end position="660"/>
    </location>
</feature>
<feature type="compositionally biased region" description="Gly residues" evidence="1">
    <location>
        <begin position="572"/>
        <end position="585"/>
    </location>
</feature>
<keyword evidence="4" id="KW-1185">Reference proteome</keyword>
<feature type="compositionally biased region" description="Gly residues" evidence="1">
    <location>
        <begin position="711"/>
        <end position="770"/>
    </location>
</feature>
<dbReference type="AlphaFoldDB" id="D6WE50"/>
<feature type="chain" id="PRO_5003089278" evidence="2">
    <location>
        <begin position="20"/>
        <end position="811"/>
    </location>
</feature>
<feature type="region of interest" description="Disordered" evidence="1">
    <location>
        <begin position="552"/>
        <end position="811"/>
    </location>
</feature>
<evidence type="ECO:0000256" key="1">
    <source>
        <dbReference type="SAM" id="MobiDB-lite"/>
    </source>
</evidence>
<dbReference type="InParanoid" id="D6WE50"/>
<dbReference type="eggNOG" id="KOG1075">
    <property type="taxonomic scope" value="Eukaryota"/>
</dbReference>